<reference evidence="1 2" key="1">
    <citation type="journal article" date="2017" name="Biotechnol. Biofuels">
        <title>Differential beta-glucosidase expression as a function of carbon source availability in Talaromyces amestolkiae: a genomic and proteomic approach.</title>
        <authorList>
            <person name="de Eugenio L.I."/>
            <person name="Mendez-Liter J.A."/>
            <person name="Nieto-Dominguez M."/>
            <person name="Alonso L."/>
            <person name="Gil-Munoz J."/>
            <person name="Barriuso J."/>
            <person name="Prieto A."/>
            <person name="Martinez M.J."/>
        </authorList>
    </citation>
    <scope>NUCLEOTIDE SEQUENCE [LARGE SCALE GENOMIC DNA]</scope>
    <source>
        <strain evidence="1 2">CIB</strain>
    </source>
</reference>
<dbReference type="EMBL" id="MIKG01000022">
    <property type="protein sequence ID" value="RAO73002.1"/>
    <property type="molecule type" value="Genomic_DNA"/>
</dbReference>
<comment type="caution">
    <text evidence="1">The sequence shown here is derived from an EMBL/GenBank/DDBJ whole genome shotgun (WGS) entry which is preliminary data.</text>
</comment>
<organism evidence="1 2">
    <name type="scientific">Talaromyces amestolkiae</name>
    <dbReference type="NCBI Taxonomy" id="1196081"/>
    <lineage>
        <taxon>Eukaryota</taxon>
        <taxon>Fungi</taxon>
        <taxon>Dikarya</taxon>
        <taxon>Ascomycota</taxon>
        <taxon>Pezizomycotina</taxon>
        <taxon>Eurotiomycetes</taxon>
        <taxon>Eurotiomycetidae</taxon>
        <taxon>Eurotiales</taxon>
        <taxon>Trichocomaceae</taxon>
        <taxon>Talaromyces</taxon>
        <taxon>Talaromyces sect. Talaromyces</taxon>
    </lineage>
</organism>
<keyword evidence="2" id="KW-1185">Reference proteome</keyword>
<sequence length="177" mass="20554">MPGGEADEIGPFYLVGSNALPSDRSDFRNSLQEGETFETDFIGASLEDCQAWAQEAQRQVRFIEYDLIAIMDARSAQDKTVLMSHYVPPDPGTPIRFPPFGVLPRERDTWYNYRVEFSYAPFLQVAFYFSPKELFYPAYFGRKEDFTDERGVFNVAEAELFSDEYREDDYWVDPARL</sequence>
<dbReference type="RefSeq" id="XP_040737516.1">
    <property type="nucleotide sequence ID" value="XM_040881884.1"/>
</dbReference>
<dbReference type="AlphaFoldDB" id="A0A364LB23"/>
<evidence type="ECO:0000313" key="1">
    <source>
        <dbReference type="EMBL" id="RAO73002.1"/>
    </source>
</evidence>
<name>A0A364LB23_TALAM</name>
<dbReference type="GeneID" id="63798228"/>
<gene>
    <name evidence="1" type="ORF">BHQ10_009014</name>
</gene>
<dbReference type="OrthoDB" id="4456803at2759"/>
<proteinExistence type="predicted"/>
<accession>A0A364LB23</accession>
<protein>
    <submittedName>
        <fullName evidence="1">Uncharacterized protein</fullName>
    </submittedName>
</protein>
<evidence type="ECO:0000313" key="2">
    <source>
        <dbReference type="Proteomes" id="UP000249363"/>
    </source>
</evidence>
<dbReference type="Proteomes" id="UP000249363">
    <property type="component" value="Unassembled WGS sequence"/>
</dbReference>